<dbReference type="GO" id="GO:0006281">
    <property type="term" value="P:DNA repair"/>
    <property type="evidence" value="ECO:0007669"/>
    <property type="project" value="InterPro"/>
</dbReference>
<evidence type="ECO:0000259" key="2">
    <source>
        <dbReference type="Pfam" id="PF03372"/>
    </source>
</evidence>
<evidence type="ECO:0000313" key="3">
    <source>
        <dbReference type="EMBL" id="KAJ8913022.1"/>
    </source>
</evidence>
<dbReference type="PROSITE" id="PS00726">
    <property type="entry name" value="AP_NUCLEASE_F1_1"/>
    <property type="match status" value="1"/>
</dbReference>
<dbReference type="Pfam" id="PF03372">
    <property type="entry name" value="Exo_endo_phos"/>
    <property type="match status" value="1"/>
</dbReference>
<gene>
    <name evidence="3" type="ORF">NQ315_002037</name>
</gene>
<sequence length="250" mass="29206">MEQTSKKSSRRTTGNEHAKKRTEEKYGKTEIVKKTGEVNNEGNKELKIGTWNVRGTFEERKLKHLLSEVQRCNFDIVALQETKQAGELVMEVAEYIFINSGGTDRMLGKYQKITLMHIHAPHEKNELQVKEEFYRELDRIYEEIPRYDIKIVLGDISTKTGSRDYATADYGKLYEVWEKPSNQQLSRVCRGTRILLEAFAQVCQLKSWAISTVFDLLIILRFRRHLPAVFREALKGEDCWLPISFQLWTL</sequence>
<dbReference type="InterPro" id="IPR005135">
    <property type="entry name" value="Endo/exonuclease/phosphatase"/>
</dbReference>
<dbReference type="SUPFAM" id="SSF56219">
    <property type="entry name" value="DNase I-like"/>
    <property type="match status" value="1"/>
</dbReference>
<proteinExistence type="predicted"/>
<dbReference type="Proteomes" id="UP001159042">
    <property type="component" value="Unassembled WGS sequence"/>
</dbReference>
<protein>
    <recommendedName>
        <fullName evidence="2">Endonuclease/exonuclease/phosphatase domain-containing protein</fullName>
    </recommendedName>
</protein>
<feature type="region of interest" description="Disordered" evidence="1">
    <location>
        <begin position="1"/>
        <end position="28"/>
    </location>
</feature>
<keyword evidence="4" id="KW-1185">Reference proteome</keyword>
<dbReference type="AlphaFoldDB" id="A0AAV8VFH6"/>
<feature type="compositionally biased region" description="Basic and acidic residues" evidence="1">
    <location>
        <begin position="13"/>
        <end position="28"/>
    </location>
</feature>
<organism evidence="3 4">
    <name type="scientific">Exocentrus adspersus</name>
    <dbReference type="NCBI Taxonomy" id="1586481"/>
    <lineage>
        <taxon>Eukaryota</taxon>
        <taxon>Metazoa</taxon>
        <taxon>Ecdysozoa</taxon>
        <taxon>Arthropoda</taxon>
        <taxon>Hexapoda</taxon>
        <taxon>Insecta</taxon>
        <taxon>Pterygota</taxon>
        <taxon>Neoptera</taxon>
        <taxon>Endopterygota</taxon>
        <taxon>Coleoptera</taxon>
        <taxon>Polyphaga</taxon>
        <taxon>Cucujiformia</taxon>
        <taxon>Chrysomeloidea</taxon>
        <taxon>Cerambycidae</taxon>
        <taxon>Lamiinae</taxon>
        <taxon>Acanthocinini</taxon>
        <taxon>Exocentrus</taxon>
    </lineage>
</organism>
<accession>A0AAV8VFH6</accession>
<dbReference type="InterPro" id="IPR020847">
    <property type="entry name" value="AP_endonuclease_F1_BS"/>
</dbReference>
<evidence type="ECO:0000313" key="4">
    <source>
        <dbReference type="Proteomes" id="UP001159042"/>
    </source>
</evidence>
<comment type="caution">
    <text evidence="3">The sequence shown here is derived from an EMBL/GenBank/DDBJ whole genome shotgun (WGS) entry which is preliminary data.</text>
</comment>
<dbReference type="GO" id="GO:0003677">
    <property type="term" value="F:DNA binding"/>
    <property type="evidence" value="ECO:0007669"/>
    <property type="project" value="InterPro"/>
</dbReference>
<evidence type="ECO:0000256" key="1">
    <source>
        <dbReference type="SAM" id="MobiDB-lite"/>
    </source>
</evidence>
<dbReference type="EMBL" id="JANEYG010000104">
    <property type="protein sequence ID" value="KAJ8913022.1"/>
    <property type="molecule type" value="Genomic_DNA"/>
</dbReference>
<reference evidence="3 4" key="1">
    <citation type="journal article" date="2023" name="Insect Mol. Biol.">
        <title>Genome sequencing provides insights into the evolution of gene families encoding plant cell wall-degrading enzymes in longhorned beetles.</title>
        <authorList>
            <person name="Shin N.R."/>
            <person name="Okamura Y."/>
            <person name="Kirsch R."/>
            <person name="Pauchet Y."/>
        </authorList>
    </citation>
    <scope>NUCLEOTIDE SEQUENCE [LARGE SCALE GENOMIC DNA]</scope>
    <source>
        <strain evidence="3">EAD_L_NR</strain>
    </source>
</reference>
<dbReference type="GO" id="GO:0004519">
    <property type="term" value="F:endonuclease activity"/>
    <property type="evidence" value="ECO:0007669"/>
    <property type="project" value="InterPro"/>
</dbReference>
<name>A0AAV8VFH6_9CUCU</name>
<feature type="domain" description="Endonuclease/exonuclease/phosphatase" evidence="2">
    <location>
        <begin position="49"/>
        <end position="92"/>
    </location>
</feature>
<dbReference type="Gene3D" id="3.60.10.10">
    <property type="entry name" value="Endonuclease/exonuclease/phosphatase"/>
    <property type="match status" value="1"/>
</dbReference>
<dbReference type="InterPro" id="IPR036691">
    <property type="entry name" value="Endo/exonu/phosph_ase_sf"/>
</dbReference>